<evidence type="ECO:0000256" key="1">
    <source>
        <dbReference type="SAM" id="Phobius"/>
    </source>
</evidence>
<proteinExistence type="predicted"/>
<feature type="non-terminal residue" evidence="2">
    <location>
        <position position="144"/>
    </location>
</feature>
<feature type="transmembrane region" description="Helical" evidence="1">
    <location>
        <begin position="12"/>
        <end position="32"/>
    </location>
</feature>
<keyword evidence="1" id="KW-0472">Membrane</keyword>
<evidence type="ECO:0000313" key="3">
    <source>
        <dbReference type="Proteomes" id="UP000031036"/>
    </source>
</evidence>
<organism evidence="2 3">
    <name type="scientific">Toxocara canis</name>
    <name type="common">Canine roundworm</name>
    <dbReference type="NCBI Taxonomy" id="6265"/>
    <lineage>
        <taxon>Eukaryota</taxon>
        <taxon>Metazoa</taxon>
        <taxon>Ecdysozoa</taxon>
        <taxon>Nematoda</taxon>
        <taxon>Chromadorea</taxon>
        <taxon>Rhabditida</taxon>
        <taxon>Spirurina</taxon>
        <taxon>Ascaridomorpha</taxon>
        <taxon>Ascaridoidea</taxon>
        <taxon>Toxocaridae</taxon>
        <taxon>Toxocara</taxon>
    </lineage>
</organism>
<keyword evidence="3" id="KW-1185">Reference proteome</keyword>
<evidence type="ECO:0000313" key="2">
    <source>
        <dbReference type="EMBL" id="KHN72027.1"/>
    </source>
</evidence>
<comment type="caution">
    <text evidence="2">The sequence shown here is derived from an EMBL/GenBank/DDBJ whole genome shotgun (WGS) entry which is preliminary data.</text>
</comment>
<dbReference type="Proteomes" id="UP000031036">
    <property type="component" value="Unassembled WGS sequence"/>
</dbReference>
<protein>
    <submittedName>
        <fullName evidence="2">Uncharacterized protein</fullName>
    </submittedName>
</protein>
<dbReference type="AlphaFoldDB" id="A0A0B2USA6"/>
<name>A0A0B2USA6_TOXCA</name>
<keyword evidence="1" id="KW-1133">Transmembrane helix</keyword>
<dbReference type="EMBL" id="JPKZ01004119">
    <property type="protein sequence ID" value="KHN72027.1"/>
    <property type="molecule type" value="Genomic_DNA"/>
</dbReference>
<sequence length="144" mass="16958">MKNVSAKICSELLLILIVLKMILKIHAFSVYIRFLPSIYSRLEQLLPKQKLLCDFALEPVPNRLFCWNGIEQKRSVVVMLSPRMFAVMRRFNLTNVFCDLRLAAISDFRLTGSQLPLVFDEHFRWSTAQQLRAHIYIFRFMCLC</sequence>
<gene>
    <name evidence="2" type="ORF">Tcan_00531</name>
</gene>
<keyword evidence="1" id="KW-0812">Transmembrane</keyword>
<reference evidence="2 3" key="1">
    <citation type="submission" date="2014-11" db="EMBL/GenBank/DDBJ databases">
        <title>Genetic blueprint of the zoonotic pathogen Toxocara canis.</title>
        <authorList>
            <person name="Zhu X.-Q."/>
            <person name="Korhonen P.K."/>
            <person name="Cai H."/>
            <person name="Young N.D."/>
            <person name="Nejsum P."/>
            <person name="von Samson-Himmelstjerna G."/>
            <person name="Boag P.R."/>
            <person name="Tan P."/>
            <person name="Li Q."/>
            <person name="Min J."/>
            <person name="Yang Y."/>
            <person name="Wang X."/>
            <person name="Fang X."/>
            <person name="Hall R.S."/>
            <person name="Hofmann A."/>
            <person name="Sternberg P.W."/>
            <person name="Jex A.R."/>
            <person name="Gasser R.B."/>
        </authorList>
    </citation>
    <scope>NUCLEOTIDE SEQUENCE [LARGE SCALE GENOMIC DNA]</scope>
    <source>
        <strain evidence="2">PN_DK_2014</strain>
    </source>
</reference>
<accession>A0A0B2USA6</accession>